<protein>
    <recommendedName>
        <fullName evidence="4">C2H2-type domain-containing protein</fullName>
    </recommendedName>
</protein>
<dbReference type="EMBL" id="NKCL01000575">
    <property type="protein sequence ID" value="RSL61506.1"/>
    <property type="molecule type" value="Genomic_DNA"/>
</dbReference>
<gene>
    <name evidence="2" type="ORF">CEP51_013629</name>
</gene>
<dbReference type="PANTHER" id="PTHR38166:SF1">
    <property type="entry name" value="C2H2-TYPE DOMAIN-CONTAINING PROTEIN"/>
    <property type="match status" value="1"/>
</dbReference>
<organism evidence="2 3">
    <name type="scientific">Fusarium floridanum</name>
    <dbReference type="NCBI Taxonomy" id="1325733"/>
    <lineage>
        <taxon>Eukaryota</taxon>
        <taxon>Fungi</taxon>
        <taxon>Dikarya</taxon>
        <taxon>Ascomycota</taxon>
        <taxon>Pezizomycotina</taxon>
        <taxon>Sordariomycetes</taxon>
        <taxon>Hypocreomycetidae</taxon>
        <taxon>Hypocreales</taxon>
        <taxon>Nectriaceae</taxon>
        <taxon>Fusarium</taxon>
        <taxon>Fusarium solani species complex</taxon>
    </lineage>
</organism>
<evidence type="ECO:0000256" key="1">
    <source>
        <dbReference type="SAM" id="MobiDB-lite"/>
    </source>
</evidence>
<evidence type="ECO:0008006" key="4">
    <source>
        <dbReference type="Google" id="ProtNLM"/>
    </source>
</evidence>
<sequence>MTGLWGIWHLFTTTISTTRQQHGKISQKKLLSSVVFPHQGHPDNIILRSFTDDVYLTGKRKRYHAPSRPIQAVVLQKVNSEPGGSTEGDLAVDQSAWPQVYRLFSCVSSLLSWLNIPAACCPTLAPPPPGTWTSSASVEPRETESSYQKGQSNKRKSGKSEKDKKNEKKSKKQRGKEKKNNSDDGDSHRKKSHSDSVGGGSSETEELWACPYYKFDPERHTDCVDRLKISEQHHVNQHLDRFHTMKVDYLCSTCEIKFSNWKLWEDHIDGAQNYNRCPEPYELFPDELEEFKKESRAKTIHMSEEKKWFYRWDFLFRGHPQPSSPFVGDADKERRIRFGRRLREEFPDGLIRSTVEPIEVEDILDICFRKHDPNPSPRRIRAVPTPEHQPSPVMMDVFMGADGTPTWEI</sequence>
<reference evidence="2 3" key="1">
    <citation type="submission" date="2017-06" db="EMBL/GenBank/DDBJ databases">
        <title>Comparative genomic analysis of Ambrosia Fusariam Clade fungi.</title>
        <authorList>
            <person name="Stajich J.E."/>
            <person name="Carrillo J."/>
            <person name="Kijimoto T."/>
            <person name="Eskalen A."/>
            <person name="O'Donnell K."/>
            <person name="Kasson M."/>
        </authorList>
    </citation>
    <scope>NUCLEOTIDE SEQUENCE [LARGE SCALE GENOMIC DNA]</scope>
    <source>
        <strain evidence="2 3">NRRL62606</strain>
    </source>
</reference>
<comment type="caution">
    <text evidence="2">The sequence shown here is derived from an EMBL/GenBank/DDBJ whole genome shotgun (WGS) entry which is preliminary data.</text>
</comment>
<name>A0A428Q876_9HYPO</name>
<accession>A0A428Q876</accession>
<dbReference type="PANTHER" id="PTHR38166">
    <property type="entry name" value="C2H2-TYPE DOMAIN-CONTAINING PROTEIN-RELATED"/>
    <property type="match status" value="1"/>
</dbReference>
<proteinExistence type="predicted"/>
<dbReference type="Proteomes" id="UP000287972">
    <property type="component" value="Unassembled WGS sequence"/>
</dbReference>
<feature type="compositionally biased region" description="Basic residues" evidence="1">
    <location>
        <begin position="167"/>
        <end position="177"/>
    </location>
</feature>
<keyword evidence="3" id="KW-1185">Reference proteome</keyword>
<evidence type="ECO:0000313" key="2">
    <source>
        <dbReference type="EMBL" id="RSL61506.1"/>
    </source>
</evidence>
<evidence type="ECO:0000313" key="3">
    <source>
        <dbReference type="Proteomes" id="UP000287972"/>
    </source>
</evidence>
<feature type="region of interest" description="Disordered" evidence="1">
    <location>
        <begin position="131"/>
        <end position="203"/>
    </location>
</feature>
<feature type="compositionally biased region" description="Basic and acidic residues" evidence="1">
    <location>
        <begin position="178"/>
        <end position="187"/>
    </location>
</feature>
<dbReference type="AlphaFoldDB" id="A0A428Q876"/>